<dbReference type="EMBL" id="LMVP01000129">
    <property type="protein sequence ID" value="PAV13087.1"/>
    <property type="molecule type" value="Genomic_DNA"/>
</dbReference>
<feature type="region of interest" description="Disordered" evidence="1">
    <location>
        <begin position="1"/>
        <end position="23"/>
    </location>
</feature>
<organism evidence="2 3">
    <name type="scientific">Methanosarcina spelaei</name>
    <dbReference type="NCBI Taxonomy" id="1036679"/>
    <lineage>
        <taxon>Archaea</taxon>
        <taxon>Methanobacteriati</taxon>
        <taxon>Methanobacteriota</taxon>
        <taxon>Stenosarchaea group</taxon>
        <taxon>Methanomicrobia</taxon>
        <taxon>Methanosarcinales</taxon>
        <taxon>Methanosarcinaceae</taxon>
        <taxon>Methanosarcina</taxon>
    </lineage>
</organism>
<feature type="compositionally biased region" description="Basic residues" evidence="1">
    <location>
        <begin position="10"/>
        <end position="19"/>
    </location>
</feature>
<protein>
    <submittedName>
        <fullName evidence="2">Uncharacterized protein</fullName>
    </submittedName>
</protein>
<evidence type="ECO:0000313" key="3">
    <source>
        <dbReference type="Proteomes" id="UP000218164"/>
    </source>
</evidence>
<feature type="compositionally biased region" description="Basic residues" evidence="1">
    <location>
        <begin position="85"/>
        <end position="95"/>
    </location>
</feature>
<dbReference type="Proteomes" id="UP000218164">
    <property type="component" value="Unassembled WGS sequence"/>
</dbReference>
<reference evidence="2 3" key="1">
    <citation type="journal article" date="2017" name="BMC Genomics">
        <title>Genomic analysis of methanogenic archaea reveals a shift towards energy conservation.</title>
        <authorList>
            <person name="Gilmore S.P."/>
            <person name="Henske J.K."/>
            <person name="Sexton J.A."/>
            <person name="Solomon K.V."/>
            <person name="Seppala S."/>
            <person name="Yoo J.I."/>
            <person name="Huyett L.M."/>
            <person name="Pressman A."/>
            <person name="Cogan J.Z."/>
            <person name="Kivenson V."/>
            <person name="Peng X."/>
            <person name="Tan Y."/>
            <person name="Valentine D.L."/>
            <person name="O'Malley M.A."/>
        </authorList>
    </citation>
    <scope>NUCLEOTIDE SEQUENCE [LARGE SCALE GENOMIC DNA]</scope>
    <source>
        <strain evidence="2 3">MC-15</strain>
    </source>
</reference>
<dbReference type="AlphaFoldDB" id="A0A2A2HUE1"/>
<comment type="caution">
    <text evidence="2">The sequence shown here is derived from an EMBL/GenBank/DDBJ whole genome shotgun (WGS) entry which is preliminary data.</text>
</comment>
<sequence length="95" mass="10736">MSEQTSLLEKKKRKKAMGKKSRDPCPSIMNFFKLLDEMEKSKLFDKSGNYICKGPVGSNIEGAYHIKINPGIEAENPELPASKKLIPKKKLKSRL</sequence>
<gene>
    <name evidence="2" type="ORF">ASJ81_18900</name>
</gene>
<evidence type="ECO:0000256" key="1">
    <source>
        <dbReference type="SAM" id="MobiDB-lite"/>
    </source>
</evidence>
<keyword evidence="3" id="KW-1185">Reference proteome</keyword>
<feature type="region of interest" description="Disordered" evidence="1">
    <location>
        <begin position="74"/>
        <end position="95"/>
    </location>
</feature>
<dbReference type="RefSeq" id="WP_095644079.1">
    <property type="nucleotide sequence ID" value="NZ_LMVP01000129.1"/>
</dbReference>
<name>A0A2A2HUE1_9EURY</name>
<evidence type="ECO:0000313" key="2">
    <source>
        <dbReference type="EMBL" id="PAV13087.1"/>
    </source>
</evidence>
<accession>A0A2A2HUE1</accession>
<proteinExistence type="predicted"/>